<feature type="compositionally biased region" description="Low complexity" evidence="1">
    <location>
        <begin position="77"/>
        <end position="88"/>
    </location>
</feature>
<dbReference type="EMBL" id="CP046236">
    <property type="protein sequence ID" value="WFD48277.1"/>
    <property type="molecule type" value="Genomic_DNA"/>
</dbReference>
<feature type="compositionally biased region" description="Polar residues" evidence="1">
    <location>
        <begin position="8"/>
        <end position="18"/>
    </location>
</feature>
<evidence type="ECO:0000256" key="1">
    <source>
        <dbReference type="SAM" id="MobiDB-lite"/>
    </source>
</evidence>
<proteinExistence type="predicted"/>
<reference evidence="2 3" key="1">
    <citation type="journal article" date="2020" name="Elife">
        <title>Loss of centromere function drives karyotype evolution in closely related Malassezia species.</title>
        <authorList>
            <person name="Sankaranarayanan S.R."/>
            <person name="Ianiri G."/>
            <person name="Coelho M.A."/>
            <person name="Reza M.H."/>
            <person name="Thimmappa B.C."/>
            <person name="Ganguly P."/>
            <person name="Vadnala R.N."/>
            <person name="Sun S."/>
            <person name="Siddharthan R."/>
            <person name="Tellgren-Roth C."/>
            <person name="Dawson T.L."/>
            <person name="Heitman J."/>
            <person name="Sanyal K."/>
        </authorList>
    </citation>
    <scope>NUCLEOTIDE SEQUENCE [LARGE SCALE GENOMIC DNA]</scope>
    <source>
        <strain evidence="2">CBS14141</strain>
    </source>
</reference>
<feature type="region of interest" description="Disordered" evidence="1">
    <location>
        <begin position="207"/>
        <end position="321"/>
    </location>
</feature>
<evidence type="ECO:0000313" key="2">
    <source>
        <dbReference type="EMBL" id="WFD48277.1"/>
    </source>
</evidence>
<protein>
    <submittedName>
        <fullName evidence="2">Uncharacterized protein</fullName>
    </submittedName>
</protein>
<name>A0ABY8ERS0_MALFU</name>
<dbReference type="Proteomes" id="UP000818624">
    <property type="component" value="Chromosome 3"/>
</dbReference>
<keyword evidence="3" id="KW-1185">Reference proteome</keyword>
<accession>A0ABY8ERS0</accession>
<gene>
    <name evidence="2" type="ORF">GLX27_002945</name>
</gene>
<feature type="compositionally biased region" description="Pro residues" evidence="1">
    <location>
        <begin position="234"/>
        <end position="243"/>
    </location>
</feature>
<sequence length="342" mass="35628">MLLPVTPGRSSPWRTPQSAARRMQNAGRSAGRGTGTSPSMITPGSGVVEATSPKSVAVRPPAPSTIAPAAPTPAAPVMPTAPVAPAKPSKGSMPPPAAPEKRAPTARVQMTPATAQRRASWNAAALLLLYGVPAVWPRLLDVYYDVLEMVVELGKLPPDADELIDTALVWLRYAVTIVFVLNLAEALMVRAPPPSVEARPTEVGAAFARSVSSGSPLTRPDAPLKRKPSGVPSPVTPASPAPGSPARSPSLRAESPYGRASAASPYALGRGRPSTPFSARVPSGATARRTPSHKDVFAGRSVSRSSPGHTHSPRARTELGTWEGVADLDDAHEVELALQQLR</sequence>
<feature type="region of interest" description="Disordered" evidence="1">
    <location>
        <begin position="1"/>
        <end position="105"/>
    </location>
</feature>
<organism evidence="2 3">
    <name type="scientific">Malassezia furfur</name>
    <name type="common">Pityriasis versicolor infection agent</name>
    <name type="synonym">Pityrosporum furfur</name>
    <dbReference type="NCBI Taxonomy" id="55194"/>
    <lineage>
        <taxon>Eukaryota</taxon>
        <taxon>Fungi</taxon>
        <taxon>Dikarya</taxon>
        <taxon>Basidiomycota</taxon>
        <taxon>Ustilaginomycotina</taxon>
        <taxon>Malasseziomycetes</taxon>
        <taxon>Malasseziales</taxon>
        <taxon>Malasseziaceae</taxon>
        <taxon>Malassezia</taxon>
    </lineage>
</organism>
<evidence type="ECO:0000313" key="3">
    <source>
        <dbReference type="Proteomes" id="UP000818624"/>
    </source>
</evidence>